<dbReference type="EMBL" id="PVTH01000002">
    <property type="protein sequence ID" value="PRY54308.1"/>
    <property type="molecule type" value="Genomic_DNA"/>
</dbReference>
<dbReference type="RefSeq" id="WP_106291403.1">
    <property type="nucleotide sequence ID" value="NZ_PVTH01000002.1"/>
</dbReference>
<reference evidence="1 2" key="1">
    <citation type="submission" date="2018-03" db="EMBL/GenBank/DDBJ databases">
        <title>Genomic Encyclopedia of Type Strains, Phase III (KMG-III): the genomes of soil and plant-associated and newly described type strains.</title>
        <authorList>
            <person name="Whitman W."/>
        </authorList>
    </citation>
    <scope>NUCLEOTIDE SEQUENCE [LARGE SCALE GENOMIC DNA]</scope>
    <source>
        <strain evidence="1 2">CGMCC 1.9313</strain>
    </source>
</reference>
<organism evidence="1 2">
    <name type="scientific">Arcticibacter pallidicorallinus</name>
    <dbReference type="NCBI Taxonomy" id="1259464"/>
    <lineage>
        <taxon>Bacteria</taxon>
        <taxon>Pseudomonadati</taxon>
        <taxon>Bacteroidota</taxon>
        <taxon>Sphingobacteriia</taxon>
        <taxon>Sphingobacteriales</taxon>
        <taxon>Sphingobacteriaceae</taxon>
        <taxon>Arcticibacter</taxon>
    </lineage>
</organism>
<dbReference type="PANTHER" id="PTHR31270">
    <property type="entry name" value="GLUTAMINYL-PEPTIDE CYCLOTRANSFERASE"/>
    <property type="match status" value="1"/>
</dbReference>
<accession>A0A2T0U8X3</accession>
<dbReference type="InterPro" id="IPR015943">
    <property type="entry name" value="WD40/YVTN_repeat-like_dom_sf"/>
</dbReference>
<sequence length="353" mass="39486">MKKAVVLFVLFISVFVSCKRELTSSAYFLLPEEGSRVKKGSEITLKLSGDAGSFDSVQYLLDTTYVGSKLDTSSLKVSSQSLALGIRTVTARVYNGENVKETTTNIVVLPEKDPTRYTYEVVNTFPHDPSAYTQGLEYQDGIFYESDGGYASEGDIGGSSLRKVDPASGKVLKNLDMPDNVFAEGLTLVGDKLIQLTWENRIGFVYNKDSFEKLAEFPYQESQQGWGLCFDGNKIYKSDGTNRIYTLNKDSYVEEGYIQVYDQNGPLDSLNELEWIDGQIYANVYQYDRIVRIDPSTGAVTADINMTGLLPAKDRSEDTDVLNGIAWDAKGKRLFVTGKKWNTMFEIRLKEVQ</sequence>
<dbReference type="PANTHER" id="PTHR31270:SF1">
    <property type="entry name" value="GLUTAMINYL-PEPTIDE CYCLOTRANSFERASE"/>
    <property type="match status" value="1"/>
</dbReference>
<dbReference type="SUPFAM" id="SSF63825">
    <property type="entry name" value="YWTD domain"/>
    <property type="match status" value="1"/>
</dbReference>
<comment type="caution">
    <text evidence="1">The sequence shown here is derived from an EMBL/GenBank/DDBJ whole genome shotgun (WGS) entry which is preliminary data.</text>
</comment>
<dbReference type="Pfam" id="PF05096">
    <property type="entry name" value="Glu_cyclase_2"/>
    <property type="match status" value="1"/>
</dbReference>
<keyword evidence="1" id="KW-0808">Transferase</keyword>
<dbReference type="AlphaFoldDB" id="A0A2T0U8X3"/>
<name>A0A2T0U8X3_9SPHI</name>
<protein>
    <submittedName>
        <fullName evidence="1">Glutamine cyclotransferase</fullName>
    </submittedName>
</protein>
<dbReference type="OrthoDB" id="9783700at2"/>
<evidence type="ECO:0000313" key="1">
    <source>
        <dbReference type="EMBL" id="PRY54308.1"/>
    </source>
</evidence>
<dbReference type="Gene3D" id="2.60.40.10">
    <property type="entry name" value="Immunoglobulins"/>
    <property type="match status" value="1"/>
</dbReference>
<proteinExistence type="predicted"/>
<dbReference type="PROSITE" id="PS51257">
    <property type="entry name" value="PROKAR_LIPOPROTEIN"/>
    <property type="match status" value="1"/>
</dbReference>
<dbReference type="Proteomes" id="UP000238034">
    <property type="component" value="Unassembled WGS sequence"/>
</dbReference>
<dbReference type="Gene3D" id="2.130.10.10">
    <property type="entry name" value="YVTN repeat-like/Quinoprotein amine dehydrogenase"/>
    <property type="match status" value="1"/>
</dbReference>
<gene>
    <name evidence="1" type="ORF">B0I27_10274</name>
</gene>
<evidence type="ECO:0000313" key="2">
    <source>
        <dbReference type="Proteomes" id="UP000238034"/>
    </source>
</evidence>
<dbReference type="GO" id="GO:0016603">
    <property type="term" value="F:glutaminyl-peptide cyclotransferase activity"/>
    <property type="evidence" value="ECO:0007669"/>
    <property type="project" value="InterPro"/>
</dbReference>
<dbReference type="InterPro" id="IPR007788">
    <property type="entry name" value="QCT"/>
</dbReference>
<keyword evidence="2" id="KW-1185">Reference proteome</keyword>
<dbReference type="InterPro" id="IPR013783">
    <property type="entry name" value="Ig-like_fold"/>
</dbReference>